<dbReference type="NCBIfam" id="TIGR04183">
    <property type="entry name" value="Por_Secre_tail"/>
    <property type="match status" value="1"/>
</dbReference>
<dbReference type="EMBL" id="JBELPZ010000020">
    <property type="protein sequence ID" value="MFL9845695.1"/>
    <property type="molecule type" value="Genomic_DNA"/>
</dbReference>
<dbReference type="Pfam" id="PF18962">
    <property type="entry name" value="Por_Secre_tail"/>
    <property type="match status" value="1"/>
</dbReference>
<accession>A0ABW8Z0B6</accession>
<keyword evidence="1 2" id="KW-0732">Signal</keyword>
<protein>
    <submittedName>
        <fullName evidence="4">T9SS type A sorting domain-containing protein</fullName>
    </submittedName>
</protein>
<evidence type="ECO:0000313" key="4">
    <source>
        <dbReference type="EMBL" id="MFL9845695.1"/>
    </source>
</evidence>
<name>A0ABW8Z0B6_9FLAO</name>
<keyword evidence="5" id="KW-1185">Reference proteome</keyword>
<dbReference type="RefSeq" id="WP_408085976.1">
    <property type="nucleotide sequence ID" value="NZ_JBELPZ010000020.1"/>
</dbReference>
<evidence type="ECO:0000259" key="3">
    <source>
        <dbReference type="Pfam" id="PF18962"/>
    </source>
</evidence>
<organism evidence="4 5">
    <name type="scientific">Flavobacterium rhizosphaerae</name>
    <dbReference type="NCBI Taxonomy" id="3163298"/>
    <lineage>
        <taxon>Bacteria</taxon>
        <taxon>Pseudomonadati</taxon>
        <taxon>Bacteroidota</taxon>
        <taxon>Flavobacteriia</taxon>
        <taxon>Flavobacteriales</taxon>
        <taxon>Flavobacteriaceae</taxon>
        <taxon>Flavobacterium</taxon>
    </lineage>
</organism>
<gene>
    <name evidence="4" type="ORF">ABS766_14830</name>
</gene>
<evidence type="ECO:0000256" key="2">
    <source>
        <dbReference type="SAM" id="SignalP"/>
    </source>
</evidence>
<comment type="caution">
    <text evidence="4">The sequence shown here is derived from an EMBL/GenBank/DDBJ whole genome shotgun (WGS) entry which is preliminary data.</text>
</comment>
<dbReference type="InterPro" id="IPR026444">
    <property type="entry name" value="Secre_tail"/>
</dbReference>
<sequence>MKKIYLFTTLFLGITVMSAQENINFEATGNGTNYTWNVFENDTNPPLEFVANPDPSGINTSSMVAKYTTLETGMPYAGCETSHEMGMADFVLDAEHSTVKIMVYKSVISNVGIKLVTPGSAALPEVLVPNTVINQWEELTFDMSESLDLNEGPFDQIVVFPDYSGTPRTYGTITYFDNITFGTAENMDDVPMTAAPDPTWPEGDVISMFSGVYTNVAVDTWLTEWSAAGLVDIQIEGNDTKKYTNLNYAGIETVATQIDASGMEYFNVDVWSPNFTQLRIKLVDFGANAVYDGAGAGDDVEHEITYATPAQSQWITYSIPLSDFTGLTTKEHISQLIFSTDNLATVYVDNVFFSKNPVSATTAFNKSAIKIYPNPATDVLHIRSTTVIDGITVYNTLGQEVLQLAPNAETIAVDTALLAKGVYSITISSEGKTSNQKFIKS</sequence>
<dbReference type="Gene3D" id="2.60.120.430">
    <property type="entry name" value="Galactose-binding lectin"/>
    <property type="match status" value="1"/>
</dbReference>
<evidence type="ECO:0000256" key="1">
    <source>
        <dbReference type="ARBA" id="ARBA00022729"/>
    </source>
</evidence>
<evidence type="ECO:0000313" key="5">
    <source>
        <dbReference type="Proteomes" id="UP001629156"/>
    </source>
</evidence>
<feature type="chain" id="PRO_5047504080" evidence="2">
    <location>
        <begin position="20"/>
        <end position="441"/>
    </location>
</feature>
<reference evidence="4 5" key="1">
    <citation type="submission" date="2024-06" db="EMBL/GenBank/DDBJ databases">
        <authorList>
            <person name="Kaempfer P."/>
            <person name="Viver T."/>
        </authorList>
    </citation>
    <scope>NUCLEOTIDE SEQUENCE [LARGE SCALE GENOMIC DNA]</scope>
    <source>
        <strain evidence="4 5">ST-119</strain>
    </source>
</reference>
<proteinExistence type="predicted"/>
<feature type="signal peptide" evidence="2">
    <location>
        <begin position="1"/>
        <end position="19"/>
    </location>
</feature>
<feature type="domain" description="Secretion system C-terminal sorting" evidence="3">
    <location>
        <begin position="371"/>
        <end position="439"/>
    </location>
</feature>
<dbReference type="Proteomes" id="UP001629156">
    <property type="component" value="Unassembled WGS sequence"/>
</dbReference>